<protein>
    <submittedName>
        <fullName evidence="1">Uncharacterized protein</fullName>
    </submittedName>
</protein>
<dbReference type="PANTHER" id="PTHR47326:SF1">
    <property type="entry name" value="HTH PSQ-TYPE DOMAIN-CONTAINING PROTEIN"/>
    <property type="match status" value="1"/>
</dbReference>
<name>A0A4Y2E1F0_ARAVE</name>
<evidence type="ECO:0000313" key="1">
    <source>
        <dbReference type="EMBL" id="GBM22963.1"/>
    </source>
</evidence>
<dbReference type="Proteomes" id="UP000499080">
    <property type="component" value="Unassembled WGS sequence"/>
</dbReference>
<comment type="caution">
    <text evidence="1">The sequence shown here is derived from an EMBL/GenBank/DDBJ whole genome shotgun (WGS) entry which is preliminary data.</text>
</comment>
<reference evidence="1 2" key="1">
    <citation type="journal article" date="2019" name="Sci. Rep.">
        <title>Orb-weaving spider Araneus ventricosus genome elucidates the spidroin gene catalogue.</title>
        <authorList>
            <person name="Kono N."/>
            <person name="Nakamura H."/>
            <person name="Ohtoshi R."/>
            <person name="Moran D.A.P."/>
            <person name="Shinohara A."/>
            <person name="Yoshida Y."/>
            <person name="Fujiwara M."/>
            <person name="Mori M."/>
            <person name="Tomita M."/>
            <person name="Arakawa K."/>
        </authorList>
    </citation>
    <scope>NUCLEOTIDE SEQUENCE [LARGE SCALE GENOMIC DNA]</scope>
</reference>
<proteinExistence type="predicted"/>
<dbReference type="AlphaFoldDB" id="A0A4Y2E1F0"/>
<sequence length="100" mass="10958">MYGFNTTAPLRTRYQVPNSTFGTHSSNKSSGMVVPPRSPDLNPLDCFLWGYIKQRVYATPSTNIAGTSKSYYGCVCQRVTWCVIQCAAGSAVPCPDVYCC</sequence>
<gene>
    <name evidence="1" type="ORF">AVEN_172313_1</name>
</gene>
<dbReference type="GO" id="GO:0003676">
    <property type="term" value="F:nucleic acid binding"/>
    <property type="evidence" value="ECO:0007669"/>
    <property type="project" value="InterPro"/>
</dbReference>
<keyword evidence="2" id="KW-1185">Reference proteome</keyword>
<accession>A0A4Y2E1F0</accession>
<organism evidence="1 2">
    <name type="scientific">Araneus ventricosus</name>
    <name type="common">Orbweaver spider</name>
    <name type="synonym">Epeira ventricosa</name>
    <dbReference type="NCBI Taxonomy" id="182803"/>
    <lineage>
        <taxon>Eukaryota</taxon>
        <taxon>Metazoa</taxon>
        <taxon>Ecdysozoa</taxon>
        <taxon>Arthropoda</taxon>
        <taxon>Chelicerata</taxon>
        <taxon>Arachnida</taxon>
        <taxon>Araneae</taxon>
        <taxon>Araneomorphae</taxon>
        <taxon>Entelegynae</taxon>
        <taxon>Araneoidea</taxon>
        <taxon>Araneidae</taxon>
        <taxon>Araneus</taxon>
    </lineage>
</organism>
<evidence type="ECO:0000313" key="2">
    <source>
        <dbReference type="Proteomes" id="UP000499080"/>
    </source>
</evidence>
<dbReference type="InterPro" id="IPR036397">
    <property type="entry name" value="RNaseH_sf"/>
</dbReference>
<dbReference type="EMBL" id="BGPR01000490">
    <property type="protein sequence ID" value="GBM22963.1"/>
    <property type="molecule type" value="Genomic_DNA"/>
</dbReference>
<dbReference type="PANTHER" id="PTHR47326">
    <property type="entry name" value="TRANSPOSABLE ELEMENT TC3 TRANSPOSASE-LIKE PROTEIN"/>
    <property type="match status" value="1"/>
</dbReference>
<dbReference type="Gene3D" id="3.30.420.10">
    <property type="entry name" value="Ribonuclease H-like superfamily/Ribonuclease H"/>
    <property type="match status" value="1"/>
</dbReference>